<evidence type="ECO:0000313" key="3">
    <source>
        <dbReference type="Proteomes" id="UP000095614"/>
    </source>
</evidence>
<dbReference type="Proteomes" id="UP001218502">
    <property type="component" value="Unassembled WGS sequence"/>
</dbReference>
<sequence>MLVSQFTQGLGHCRAPFDPGAVIDDEGTGWLSFGGGGKGEVGTDYMPALSAWAKT</sequence>
<dbReference type="Proteomes" id="UP000095614">
    <property type="component" value="Unassembled WGS sequence"/>
</dbReference>
<name>A0A174LN72_BACUN</name>
<protein>
    <submittedName>
        <fullName evidence="1">Uncharacterized protein</fullName>
    </submittedName>
</protein>
<dbReference type="RefSeq" id="WP_022402117.1">
    <property type="nucleotide sequence ID" value="NZ_CACRTC010000026.1"/>
</dbReference>
<proteinExistence type="predicted"/>
<evidence type="ECO:0000313" key="1">
    <source>
        <dbReference type="EMBL" id="CUP25553.1"/>
    </source>
</evidence>
<reference evidence="2" key="2">
    <citation type="submission" date="2022-10" db="EMBL/GenBank/DDBJ databases">
        <title>Human gut microbiome strain richness.</title>
        <authorList>
            <person name="Chen-Liaw A."/>
        </authorList>
    </citation>
    <scope>NUCLEOTIDE SEQUENCE</scope>
    <source>
        <strain evidence="2">A1_m1001262Bd0_191120</strain>
    </source>
</reference>
<dbReference type="EMBL" id="CZAF01000008">
    <property type="protein sequence ID" value="CUP25553.1"/>
    <property type="molecule type" value="Genomic_DNA"/>
</dbReference>
<accession>A0A174LN72</accession>
<dbReference type="AlphaFoldDB" id="A0A174LN72"/>
<dbReference type="EMBL" id="JAQNQY010000027">
    <property type="protein sequence ID" value="MDC1754380.1"/>
    <property type="molecule type" value="Genomic_DNA"/>
</dbReference>
<reference evidence="1 3" key="1">
    <citation type="submission" date="2015-09" db="EMBL/GenBank/DDBJ databases">
        <authorList>
            <consortium name="Pathogen Informatics"/>
        </authorList>
    </citation>
    <scope>NUCLEOTIDE SEQUENCE [LARGE SCALE GENOMIC DNA]</scope>
    <source>
        <strain evidence="1 3">2789STDY5834847</strain>
    </source>
</reference>
<gene>
    <name evidence="1" type="ORF">ERS852462_03102</name>
    <name evidence="2" type="ORF">POY80_18255</name>
</gene>
<organism evidence="1 3">
    <name type="scientific">Bacteroides uniformis</name>
    <dbReference type="NCBI Taxonomy" id="820"/>
    <lineage>
        <taxon>Bacteria</taxon>
        <taxon>Pseudomonadati</taxon>
        <taxon>Bacteroidota</taxon>
        <taxon>Bacteroidia</taxon>
        <taxon>Bacteroidales</taxon>
        <taxon>Bacteroidaceae</taxon>
        <taxon>Bacteroides</taxon>
    </lineage>
</organism>
<evidence type="ECO:0000313" key="2">
    <source>
        <dbReference type="EMBL" id="MDC1754380.1"/>
    </source>
</evidence>